<keyword evidence="6" id="KW-0805">Transcription regulation</keyword>
<keyword evidence="8" id="KW-0539">Nucleus</keyword>
<keyword evidence="7" id="KW-0804">Transcription</keyword>
<comment type="subcellular location">
    <subcellularLocation>
        <location evidence="1">Nucleus</location>
    </subcellularLocation>
</comment>
<dbReference type="GO" id="GO:0009640">
    <property type="term" value="P:photomorphogenesis"/>
    <property type="evidence" value="ECO:0007669"/>
    <property type="project" value="TreeGrafter"/>
</dbReference>
<dbReference type="GO" id="GO:0008270">
    <property type="term" value="F:zinc ion binding"/>
    <property type="evidence" value="ECO:0007669"/>
    <property type="project" value="UniProtKB-KW"/>
</dbReference>
<protein>
    <submittedName>
        <fullName evidence="11">B-box zinc finger 24-like</fullName>
    </submittedName>
</protein>
<dbReference type="EMBL" id="CACTIH010007432">
    <property type="protein sequence ID" value="CAA3013351.1"/>
    <property type="molecule type" value="Genomic_DNA"/>
</dbReference>
<evidence type="ECO:0000256" key="3">
    <source>
        <dbReference type="ARBA" id="ARBA00022737"/>
    </source>
</evidence>
<keyword evidence="5" id="KW-0862">Zinc</keyword>
<keyword evidence="12" id="KW-1185">Reference proteome</keyword>
<proteinExistence type="predicted"/>
<dbReference type="InterPro" id="IPR051979">
    <property type="entry name" value="B-box_zinc_finger"/>
</dbReference>
<dbReference type="PANTHER" id="PTHR31832:SF41">
    <property type="entry name" value="B-BOX ZINC FINGER PROTEIN 24"/>
    <property type="match status" value="1"/>
</dbReference>
<evidence type="ECO:0000256" key="5">
    <source>
        <dbReference type="ARBA" id="ARBA00022833"/>
    </source>
</evidence>
<dbReference type="PROSITE" id="PS50119">
    <property type="entry name" value="ZF_BBOX"/>
    <property type="match status" value="2"/>
</dbReference>
<dbReference type="InterPro" id="IPR049808">
    <property type="entry name" value="CONSTANS-like_Bbox1"/>
</dbReference>
<dbReference type="GO" id="GO:0005634">
    <property type="term" value="C:nucleus"/>
    <property type="evidence" value="ECO:0007669"/>
    <property type="project" value="UniProtKB-SubCell"/>
</dbReference>
<dbReference type="InterPro" id="IPR000315">
    <property type="entry name" value="Znf_B-box"/>
</dbReference>
<feature type="domain" description="B box-type" evidence="10">
    <location>
        <begin position="52"/>
        <end position="99"/>
    </location>
</feature>
<evidence type="ECO:0000256" key="7">
    <source>
        <dbReference type="ARBA" id="ARBA00023163"/>
    </source>
</evidence>
<evidence type="ECO:0000256" key="8">
    <source>
        <dbReference type="ARBA" id="ARBA00023242"/>
    </source>
</evidence>
<dbReference type="AlphaFoldDB" id="A0A8S0U5V8"/>
<evidence type="ECO:0000256" key="4">
    <source>
        <dbReference type="ARBA" id="ARBA00022771"/>
    </source>
</evidence>
<gene>
    <name evidence="11" type="ORF">OLEA9_A045007</name>
</gene>
<keyword evidence="2" id="KW-0479">Metal-binding</keyword>
<organism evidence="11 12">
    <name type="scientific">Olea europaea subsp. europaea</name>
    <dbReference type="NCBI Taxonomy" id="158383"/>
    <lineage>
        <taxon>Eukaryota</taxon>
        <taxon>Viridiplantae</taxon>
        <taxon>Streptophyta</taxon>
        <taxon>Embryophyta</taxon>
        <taxon>Tracheophyta</taxon>
        <taxon>Spermatophyta</taxon>
        <taxon>Magnoliopsida</taxon>
        <taxon>eudicotyledons</taxon>
        <taxon>Gunneridae</taxon>
        <taxon>Pentapetalae</taxon>
        <taxon>asterids</taxon>
        <taxon>lamiids</taxon>
        <taxon>Lamiales</taxon>
        <taxon>Oleaceae</taxon>
        <taxon>Oleeae</taxon>
        <taxon>Olea</taxon>
    </lineage>
</organism>
<evidence type="ECO:0000256" key="9">
    <source>
        <dbReference type="PROSITE-ProRule" id="PRU00024"/>
    </source>
</evidence>
<dbReference type="PANTHER" id="PTHR31832">
    <property type="entry name" value="B-BOX ZINC FINGER PROTEIN 22"/>
    <property type="match status" value="1"/>
</dbReference>
<reference evidence="11 12" key="1">
    <citation type="submission" date="2019-12" db="EMBL/GenBank/DDBJ databases">
        <authorList>
            <person name="Alioto T."/>
            <person name="Alioto T."/>
            <person name="Gomez Garrido J."/>
        </authorList>
    </citation>
    <scope>NUCLEOTIDE SEQUENCE [LARGE SCALE GENOMIC DNA]</scope>
</reference>
<feature type="domain" description="B box-type" evidence="10">
    <location>
        <begin position="1"/>
        <end position="47"/>
    </location>
</feature>
<keyword evidence="4 9" id="KW-0863">Zinc-finger</keyword>
<dbReference type="Proteomes" id="UP000594638">
    <property type="component" value="Unassembled WGS sequence"/>
</dbReference>
<sequence length="240" mass="26806">MKIQCDVCEKAQATVICCADEAALCTECDMEVHAANKLASKHQRLLLECLSNKLPPCDICQEKTAFIFCVEDRALFCKGCDERIHLANSLAANHQRFLATGIRVALSSSCNKDTMKENLEPKPPKQNSQQITTRIPAQHVTGITSPSWPVDELLQFSDYESSNKKDQLEFGELEWFSDIGLFGEQLSPKALAAEVPQLPVSQPSNLGSYRPAKFYMPHKKPRIEILDDNEEGYFTVPDLG</sequence>
<dbReference type="SMART" id="SM00336">
    <property type="entry name" value="BBOX"/>
    <property type="match status" value="2"/>
</dbReference>
<dbReference type="Gramene" id="OE9A045007T2">
    <property type="protein sequence ID" value="OE9A045007C2"/>
    <property type="gene ID" value="OE9A045007"/>
</dbReference>
<accession>A0A8S0U5V8</accession>
<dbReference type="Gene3D" id="3.30.160.60">
    <property type="entry name" value="Classic Zinc Finger"/>
    <property type="match status" value="1"/>
</dbReference>
<evidence type="ECO:0000259" key="10">
    <source>
        <dbReference type="PROSITE" id="PS50119"/>
    </source>
</evidence>
<evidence type="ECO:0000256" key="2">
    <source>
        <dbReference type="ARBA" id="ARBA00022723"/>
    </source>
</evidence>
<evidence type="ECO:0000313" key="12">
    <source>
        <dbReference type="Proteomes" id="UP000594638"/>
    </source>
</evidence>
<keyword evidence="3" id="KW-0677">Repeat</keyword>
<dbReference type="CDD" id="cd19821">
    <property type="entry name" value="Bbox1_BBX-like"/>
    <property type="match status" value="2"/>
</dbReference>
<evidence type="ECO:0000313" key="11">
    <source>
        <dbReference type="EMBL" id="CAA3013351.1"/>
    </source>
</evidence>
<dbReference type="GO" id="GO:0006355">
    <property type="term" value="P:regulation of DNA-templated transcription"/>
    <property type="evidence" value="ECO:0007669"/>
    <property type="project" value="TreeGrafter"/>
</dbReference>
<evidence type="ECO:0000256" key="1">
    <source>
        <dbReference type="ARBA" id="ARBA00004123"/>
    </source>
</evidence>
<evidence type="ECO:0000256" key="6">
    <source>
        <dbReference type="ARBA" id="ARBA00023015"/>
    </source>
</evidence>
<dbReference type="OrthoDB" id="153872at2759"/>
<comment type="caution">
    <text evidence="11">The sequence shown here is derived from an EMBL/GenBank/DDBJ whole genome shotgun (WGS) entry which is preliminary data.</text>
</comment>
<dbReference type="Pfam" id="PF00643">
    <property type="entry name" value="zf-B_box"/>
    <property type="match status" value="1"/>
</dbReference>
<name>A0A8S0U5V8_OLEEU</name>